<dbReference type="InterPro" id="IPR037066">
    <property type="entry name" value="Plug_dom_sf"/>
</dbReference>
<dbReference type="KEGG" id="ark:D6B99_11920"/>
<proteinExistence type="predicted"/>
<dbReference type="PANTHER" id="PTHR40980">
    <property type="entry name" value="PLUG DOMAIN-CONTAINING PROTEIN"/>
    <property type="match status" value="1"/>
</dbReference>
<feature type="region of interest" description="Disordered" evidence="1">
    <location>
        <begin position="270"/>
        <end position="291"/>
    </location>
</feature>
<dbReference type="InterPro" id="IPR012910">
    <property type="entry name" value="Plug_dom"/>
</dbReference>
<dbReference type="SUPFAM" id="SSF49464">
    <property type="entry name" value="Carboxypeptidase regulatory domain-like"/>
    <property type="match status" value="1"/>
</dbReference>
<dbReference type="AlphaFoldDB" id="A0A386HQX0"/>
<dbReference type="SUPFAM" id="SSF56935">
    <property type="entry name" value="Porins"/>
    <property type="match status" value="1"/>
</dbReference>
<dbReference type="OrthoDB" id="8727862at2"/>
<evidence type="ECO:0000313" key="4">
    <source>
        <dbReference type="Proteomes" id="UP000266118"/>
    </source>
</evidence>
<evidence type="ECO:0000313" key="3">
    <source>
        <dbReference type="EMBL" id="AYD48245.1"/>
    </source>
</evidence>
<dbReference type="EMBL" id="CP032489">
    <property type="protein sequence ID" value="AYD48245.1"/>
    <property type="molecule type" value="Genomic_DNA"/>
</dbReference>
<evidence type="ECO:0000259" key="2">
    <source>
        <dbReference type="Pfam" id="PF07715"/>
    </source>
</evidence>
<dbReference type="Gene3D" id="2.60.40.1120">
    <property type="entry name" value="Carboxypeptidase-like, regulatory domain"/>
    <property type="match status" value="1"/>
</dbReference>
<accession>A0A386HQX0</accession>
<sequence>MTKQFLWLIILMGLQNLTHAQKVFLKGFVYDKVTNTPLIGAYVSLDNRETETDRFGQYHFNSIASGKHTVTATYVGYILQRKTITVQNGREVNLNLFLDDKPDEMNSLTVFGKLDASSEEASRSTEKNSLNITNIISAKAIERSPDINAANVLQRMSGVTLKKNSSPDESYTIIRGMEPRYNNTLIDGIQIASPDEKSRSVSLSIIPSDLLERITVDKTLMPDMEGDAIGGTVNLCMKNAPDSFSIQANAAIGYEQMFLNRKFTYFPTNDIQSKSPLQRNPPGYTAKPEDFSRSNLDFRNKQALPNGILGFTFSNRYLKKKLGVILSDNIQNLYYGEKSMFAAVSPENQFISNKLRQIEVSNNLGSTHQLNNGLIAHLDYRLNDNNKFNLDNFYLYTYLSRARLSTDTTLVGTGRTGPGTGQVFLNDQSLTQKQFIENLKLSATHLINSHLLIDWAGVLSESGKHSPDRATLTNDFLINPDFSRTPTYFNSIERIWQKNNDHDYTGLINVSYRKKIGQNASMELKTGGMYRAKSRYNYQDLYTLRPPTTNSNGGATSGKPVFTDIYHTDWSVFNSAGSGTYDPQ</sequence>
<dbReference type="RefSeq" id="WP_119988721.1">
    <property type="nucleotide sequence ID" value="NZ_CP032489.1"/>
</dbReference>
<gene>
    <name evidence="3" type="ORF">D6B99_11920</name>
</gene>
<keyword evidence="3" id="KW-0675">Receptor</keyword>
<dbReference type="Gene3D" id="2.170.130.10">
    <property type="entry name" value="TonB-dependent receptor, plug domain"/>
    <property type="match status" value="1"/>
</dbReference>
<keyword evidence="4" id="KW-1185">Reference proteome</keyword>
<reference evidence="3 4" key="1">
    <citation type="submission" date="2018-09" db="EMBL/GenBank/DDBJ databases">
        <title>Arachidicoccus sp. nov., a bacterium isolated from soil.</title>
        <authorList>
            <person name="Weon H.-Y."/>
            <person name="Kwon S.-W."/>
            <person name="Lee S.A."/>
        </authorList>
    </citation>
    <scope>NUCLEOTIDE SEQUENCE [LARGE SCALE GENOMIC DNA]</scope>
    <source>
        <strain evidence="3 4">KIS59-12</strain>
    </source>
</reference>
<dbReference type="Proteomes" id="UP000266118">
    <property type="component" value="Chromosome"/>
</dbReference>
<organism evidence="3 4">
    <name type="scientific">Arachidicoccus soli</name>
    <dbReference type="NCBI Taxonomy" id="2341117"/>
    <lineage>
        <taxon>Bacteria</taxon>
        <taxon>Pseudomonadati</taxon>
        <taxon>Bacteroidota</taxon>
        <taxon>Chitinophagia</taxon>
        <taxon>Chitinophagales</taxon>
        <taxon>Chitinophagaceae</taxon>
        <taxon>Arachidicoccus</taxon>
    </lineage>
</organism>
<dbReference type="Pfam" id="PF07715">
    <property type="entry name" value="Plug"/>
    <property type="match status" value="1"/>
</dbReference>
<protein>
    <submittedName>
        <fullName evidence="3">TonB-dependent receptor</fullName>
    </submittedName>
</protein>
<dbReference type="PANTHER" id="PTHR40980:SF4">
    <property type="entry name" value="TONB-DEPENDENT RECEPTOR-LIKE BETA-BARREL DOMAIN-CONTAINING PROTEIN"/>
    <property type="match status" value="1"/>
</dbReference>
<dbReference type="InterPro" id="IPR008969">
    <property type="entry name" value="CarboxyPept-like_regulatory"/>
</dbReference>
<dbReference type="Pfam" id="PF13715">
    <property type="entry name" value="CarbopepD_reg_2"/>
    <property type="match status" value="1"/>
</dbReference>
<evidence type="ECO:0000256" key="1">
    <source>
        <dbReference type="SAM" id="MobiDB-lite"/>
    </source>
</evidence>
<name>A0A386HQX0_9BACT</name>
<feature type="domain" description="TonB-dependent receptor plug" evidence="2">
    <location>
        <begin position="129"/>
        <end position="232"/>
    </location>
</feature>